<dbReference type="EMBL" id="CZAP01000027">
    <property type="protein sequence ID" value="CUQ17594.1"/>
    <property type="molecule type" value="Genomic_DNA"/>
</dbReference>
<evidence type="ECO:0000313" key="1">
    <source>
        <dbReference type="EMBL" id="CUQ17594.1"/>
    </source>
</evidence>
<gene>
    <name evidence="1" type="ORF">ERS852511_04643</name>
</gene>
<proteinExistence type="predicted"/>
<accession>A0A174U4U3</accession>
<dbReference type="AlphaFoldDB" id="A0A174U4U3"/>
<protein>
    <submittedName>
        <fullName evidence="1">Uncharacterized protein</fullName>
    </submittedName>
</protein>
<evidence type="ECO:0000313" key="2">
    <source>
        <dbReference type="Proteomes" id="UP000095576"/>
    </source>
</evidence>
<dbReference type="Proteomes" id="UP000095576">
    <property type="component" value="Unassembled WGS sequence"/>
</dbReference>
<name>A0A174U4U3_BACT4</name>
<organism evidence="1 2">
    <name type="scientific">Bacteroides thetaiotaomicron</name>
    <dbReference type="NCBI Taxonomy" id="818"/>
    <lineage>
        <taxon>Bacteria</taxon>
        <taxon>Pseudomonadati</taxon>
        <taxon>Bacteroidota</taxon>
        <taxon>Bacteroidia</taxon>
        <taxon>Bacteroidales</taxon>
        <taxon>Bacteroidaceae</taxon>
        <taxon>Bacteroides</taxon>
    </lineage>
</organism>
<sequence>MNRKISRYVFYLEAWIKSDNCWVHQDVAVTLIIPARKGLCFEDILEITTAMLCDQDEMV</sequence>
<reference evidence="1 2" key="1">
    <citation type="submission" date="2015-09" db="EMBL/GenBank/DDBJ databases">
        <authorList>
            <consortium name="Pathogen Informatics"/>
        </authorList>
    </citation>
    <scope>NUCLEOTIDE SEQUENCE [LARGE SCALE GENOMIC DNA]</scope>
    <source>
        <strain evidence="1 2">2789STDY5834899</strain>
    </source>
</reference>